<accession>A0A085ZXG2</accession>
<dbReference type="AlphaFoldDB" id="A0A085ZXG2"/>
<dbReference type="eggNOG" id="COG2801">
    <property type="taxonomic scope" value="Bacteria"/>
</dbReference>
<protein>
    <recommendedName>
        <fullName evidence="1">TnsA endonuclease N-terminal domain-containing protein</fullName>
    </recommendedName>
</protein>
<evidence type="ECO:0000313" key="3">
    <source>
        <dbReference type="Proteomes" id="UP000028703"/>
    </source>
</evidence>
<dbReference type="InterPro" id="IPR014833">
    <property type="entry name" value="TnsA_N"/>
</dbReference>
<evidence type="ECO:0000313" key="2">
    <source>
        <dbReference type="EMBL" id="KFF09126.1"/>
    </source>
</evidence>
<gene>
    <name evidence="2" type="ORF">IX38_01005</name>
</gene>
<dbReference type="STRING" id="421531.IX38_01005"/>
<dbReference type="RefSeq" id="WP_034700988.1">
    <property type="nucleotide sequence ID" value="NZ_JPRO01000001.1"/>
</dbReference>
<proteinExistence type="predicted"/>
<name>A0A085ZXG2_9FLAO</name>
<dbReference type="EMBL" id="JPRO01000001">
    <property type="protein sequence ID" value="KFF09126.1"/>
    <property type="molecule type" value="Genomic_DNA"/>
</dbReference>
<dbReference type="Proteomes" id="UP000028703">
    <property type="component" value="Unassembled WGS sequence"/>
</dbReference>
<feature type="domain" description="TnsA endonuclease N-terminal" evidence="1">
    <location>
        <begin position="51"/>
        <end position="127"/>
    </location>
</feature>
<keyword evidence="3" id="KW-1185">Reference proteome</keyword>
<sequence>MVIISFKKSRKIGRNSLSLTGQITSIKNNDIVEFESQLEGNLTYILERRLDVEMYCEQPITIEYFEGNVKRHYTPDFYVKYFSGSEELIEVKYQKDLLEKKEALEGKFRAAKEFCNGNNISFRVMTEEDINSNVVFNSKFLSNYRRSPIKTNLGDIEYILETLARFEKMKVNDLLDECSKDDQRKAELLFHVWYLISNYLINFNEEEKLSMNTLIWK</sequence>
<dbReference type="Gene3D" id="3.40.1350.10">
    <property type="match status" value="1"/>
</dbReference>
<dbReference type="GO" id="GO:0003676">
    <property type="term" value="F:nucleic acid binding"/>
    <property type="evidence" value="ECO:0007669"/>
    <property type="project" value="InterPro"/>
</dbReference>
<dbReference type="OrthoDB" id="881413at2"/>
<dbReference type="InterPro" id="IPR011856">
    <property type="entry name" value="tRNA_endonuc-like_dom_sf"/>
</dbReference>
<evidence type="ECO:0000259" key="1">
    <source>
        <dbReference type="Pfam" id="PF08722"/>
    </source>
</evidence>
<organism evidence="2 3">
    <name type="scientific">Chryseobacterium luteum</name>
    <dbReference type="NCBI Taxonomy" id="421531"/>
    <lineage>
        <taxon>Bacteria</taxon>
        <taxon>Pseudomonadati</taxon>
        <taxon>Bacteroidota</taxon>
        <taxon>Flavobacteriia</taxon>
        <taxon>Flavobacteriales</taxon>
        <taxon>Weeksellaceae</taxon>
        <taxon>Chryseobacterium group</taxon>
        <taxon>Chryseobacterium</taxon>
    </lineage>
</organism>
<comment type="caution">
    <text evidence="2">The sequence shown here is derived from an EMBL/GenBank/DDBJ whole genome shotgun (WGS) entry which is preliminary data.</text>
</comment>
<reference evidence="2 3" key="1">
    <citation type="submission" date="2014-07" db="EMBL/GenBank/DDBJ databases">
        <title>Genome of Chryseobacterium luteum DSM 18605.</title>
        <authorList>
            <person name="Stropko S.J."/>
            <person name="Pipes S.E."/>
            <person name="Newman J.D."/>
        </authorList>
    </citation>
    <scope>NUCLEOTIDE SEQUENCE [LARGE SCALE GENOMIC DNA]</scope>
    <source>
        <strain evidence="2 3">DSM 18605</strain>
    </source>
</reference>
<dbReference type="Pfam" id="PF08722">
    <property type="entry name" value="Tn7_TnsA-like_N"/>
    <property type="match status" value="1"/>
</dbReference>